<feature type="short sequence motif" description="DGA/G" evidence="4">
    <location>
        <begin position="216"/>
        <end position="218"/>
    </location>
</feature>
<evidence type="ECO:0000313" key="7">
    <source>
        <dbReference type="EMBL" id="MDN3205908.1"/>
    </source>
</evidence>
<dbReference type="Pfam" id="PF19143">
    <property type="entry name" value="Omp85_2"/>
    <property type="match status" value="1"/>
</dbReference>
<keyword evidence="5" id="KW-0732">Signal</keyword>
<keyword evidence="2 4" id="KW-0442">Lipid degradation</keyword>
<feature type="chain" id="PRO_5046313108" evidence="5">
    <location>
        <begin position="23"/>
        <end position="782"/>
    </location>
</feature>
<accession>A0ABT7YHA7</accession>
<name>A0ABT7YHA7_9BACT</name>
<organism evidence="7 8">
    <name type="scientific">Algoriphagus sediminis</name>
    <dbReference type="NCBI Taxonomy" id="3057113"/>
    <lineage>
        <taxon>Bacteria</taxon>
        <taxon>Pseudomonadati</taxon>
        <taxon>Bacteroidota</taxon>
        <taxon>Cytophagia</taxon>
        <taxon>Cytophagales</taxon>
        <taxon>Cyclobacteriaceae</taxon>
        <taxon>Algoriphagus</taxon>
    </lineage>
</organism>
<gene>
    <name evidence="7" type="ORF">QVH07_17270</name>
</gene>
<dbReference type="Pfam" id="PF01734">
    <property type="entry name" value="Patatin"/>
    <property type="match status" value="1"/>
</dbReference>
<feature type="short sequence motif" description="GXSXG" evidence="4">
    <location>
        <begin position="70"/>
        <end position="74"/>
    </location>
</feature>
<reference evidence="7" key="1">
    <citation type="submission" date="2023-06" db="EMBL/GenBank/DDBJ databases">
        <title>Robiginitalea aurantiacus sp. nov. and Algoriphagus sediminis sp. nov., isolated from coastal sediment.</title>
        <authorList>
            <person name="Zhou Z.Y."/>
            <person name="An J."/>
            <person name="Jia Y.W."/>
            <person name="Du Z.J."/>
        </authorList>
    </citation>
    <scope>NUCLEOTIDE SEQUENCE</scope>
    <source>
        <strain evidence="7">C2-7</strain>
    </source>
</reference>
<comment type="caution">
    <text evidence="7">The sequence shown here is derived from an EMBL/GenBank/DDBJ whole genome shotgun (WGS) entry which is preliminary data.</text>
</comment>
<feature type="domain" description="PNPLA" evidence="6">
    <location>
        <begin position="39"/>
        <end position="229"/>
    </location>
</feature>
<keyword evidence="1 4" id="KW-0378">Hydrolase</keyword>
<dbReference type="Proteomes" id="UP001171916">
    <property type="component" value="Unassembled WGS sequence"/>
</dbReference>
<dbReference type="InterPro" id="IPR016035">
    <property type="entry name" value="Acyl_Trfase/lysoPLipase"/>
</dbReference>
<sequence length="782" mass="87425">MIHKTLFALFFAFLLNFQGSFGMQETNLVNGSDRPKLGLVLSGGGAKGMAHVGVIRAMEQAGLKADYVVGTSMGSVVGGLYSLGYSSDEMEQIIRSIDWDLILSNRVSFEDISFEEKEYYNRYLLEFPVINGKLSFPSGLIEGQTLSDVLHYYTWPANGYESFDDFPIPFRCVATDISTGEPIVFGSGYLQDALRSSIAIPTVFSPFELENTSVVDGGVVNNFPVDIVREMGADIVIGVNVSDEDFLKADELESFASILMQLAMAESLRKTSENIKDTDVYIKPDLGPYSTGSFGNYEEILRLGDEAGQAYLGRFKELAKEINMNETTEGIGFDQEKIKLNSISVKGNRIISDALILSKFTFEPGEMVDRDDIRYGIDMVFGVNAFYKVDYSLTPVGEDIYDLTINTKEKPATLLSTAFHYDNRFSAGILLNFMARDWLGKLSRSVFLADISENPKFRFDYYKYTGESKRFAFNGRINYLNSELPQFEEGRISEVIGERNFRMEANMISTSSLKQTFYLGMIYEVSRSRAKINVSVPEDIRSAAQGFVGLRASYYRNSQNDRNFPTKGAESLFEPIFHVSDWTTVRLQDGVDSVFFDFPSGQIGIPADDFEGFVEELAPDPHLTLYWRYSKFLGISPHVQFQPRLATGITVGSSDGLKSFNNFFLGGIQNLRFVDTPVWGLSYGEVTTPNFVVVGGNFQLIPFKKVYIRAGANWLGYSDYVSLSDEGFPDRIFQDDNFFGYGADISYQSIIGPITIGISSNSNDGVVRGYFSLGYSFAYSDR</sequence>
<feature type="active site" description="Nucleophile" evidence="4">
    <location>
        <position position="72"/>
    </location>
</feature>
<evidence type="ECO:0000256" key="2">
    <source>
        <dbReference type="ARBA" id="ARBA00022963"/>
    </source>
</evidence>
<evidence type="ECO:0000256" key="5">
    <source>
        <dbReference type="SAM" id="SignalP"/>
    </source>
</evidence>
<evidence type="ECO:0000313" key="8">
    <source>
        <dbReference type="Proteomes" id="UP001171916"/>
    </source>
</evidence>
<dbReference type="CDD" id="cd07205">
    <property type="entry name" value="Pat_PNPLA6_PNPLA7_NTE1_like"/>
    <property type="match status" value="1"/>
</dbReference>
<keyword evidence="3 4" id="KW-0443">Lipid metabolism</keyword>
<feature type="active site" description="Proton acceptor" evidence="4">
    <location>
        <position position="216"/>
    </location>
</feature>
<dbReference type="SUPFAM" id="SSF52151">
    <property type="entry name" value="FabD/lysophospholipase-like"/>
    <property type="match status" value="1"/>
</dbReference>
<dbReference type="InterPro" id="IPR050301">
    <property type="entry name" value="NTE"/>
</dbReference>
<evidence type="ECO:0000256" key="3">
    <source>
        <dbReference type="ARBA" id="ARBA00023098"/>
    </source>
</evidence>
<proteinExistence type="predicted"/>
<dbReference type="PROSITE" id="PS51635">
    <property type="entry name" value="PNPLA"/>
    <property type="match status" value="1"/>
</dbReference>
<dbReference type="InterPro" id="IPR002641">
    <property type="entry name" value="PNPLA_dom"/>
</dbReference>
<dbReference type="PANTHER" id="PTHR14226">
    <property type="entry name" value="NEUROPATHY TARGET ESTERASE/SWISS CHEESE D.MELANOGASTER"/>
    <property type="match status" value="1"/>
</dbReference>
<keyword evidence="8" id="KW-1185">Reference proteome</keyword>
<dbReference type="EMBL" id="JAUEPH010000010">
    <property type="protein sequence ID" value="MDN3205908.1"/>
    <property type="molecule type" value="Genomic_DNA"/>
</dbReference>
<feature type="signal peptide" evidence="5">
    <location>
        <begin position="1"/>
        <end position="22"/>
    </location>
</feature>
<protein>
    <submittedName>
        <fullName evidence="7">Patatin-like phospholipase family protein</fullName>
    </submittedName>
</protein>
<dbReference type="Gene3D" id="3.40.1090.10">
    <property type="entry name" value="Cytosolic phospholipase A2 catalytic domain"/>
    <property type="match status" value="2"/>
</dbReference>
<dbReference type="PANTHER" id="PTHR14226:SF29">
    <property type="entry name" value="NEUROPATHY TARGET ESTERASE SWS"/>
    <property type="match status" value="1"/>
</dbReference>
<evidence type="ECO:0000256" key="1">
    <source>
        <dbReference type="ARBA" id="ARBA00022801"/>
    </source>
</evidence>
<evidence type="ECO:0000259" key="6">
    <source>
        <dbReference type="PROSITE" id="PS51635"/>
    </source>
</evidence>
<dbReference type="InterPro" id="IPR043864">
    <property type="entry name" value="Omp85-like_dom"/>
</dbReference>
<feature type="short sequence motif" description="GXGXXG" evidence="4">
    <location>
        <begin position="43"/>
        <end position="48"/>
    </location>
</feature>
<evidence type="ECO:0000256" key="4">
    <source>
        <dbReference type="PROSITE-ProRule" id="PRU01161"/>
    </source>
</evidence>
<dbReference type="Gene3D" id="3.10.20.310">
    <property type="entry name" value="membrane protein fhac"/>
    <property type="match status" value="1"/>
</dbReference>